<evidence type="ECO:0000313" key="3">
    <source>
        <dbReference type="EMBL" id="ESK84252.1"/>
    </source>
</evidence>
<feature type="transmembrane region" description="Helical" evidence="2">
    <location>
        <begin position="150"/>
        <end position="173"/>
    </location>
</feature>
<feature type="transmembrane region" description="Helical" evidence="2">
    <location>
        <begin position="238"/>
        <end position="257"/>
    </location>
</feature>
<feature type="region of interest" description="Disordered" evidence="1">
    <location>
        <begin position="308"/>
        <end position="351"/>
    </location>
</feature>
<proteinExistence type="predicted"/>
<name>V2WRR7_MONRO</name>
<keyword evidence="2" id="KW-0812">Transmembrane</keyword>
<dbReference type="KEGG" id="mrr:Moror_3791"/>
<feature type="transmembrane region" description="Helical" evidence="2">
    <location>
        <begin position="115"/>
        <end position="138"/>
    </location>
</feature>
<evidence type="ECO:0000256" key="2">
    <source>
        <dbReference type="SAM" id="Phobius"/>
    </source>
</evidence>
<dbReference type="EMBL" id="AWSO01001344">
    <property type="protein sequence ID" value="ESK84252.1"/>
    <property type="molecule type" value="Genomic_DNA"/>
</dbReference>
<gene>
    <name evidence="3" type="ORF">Moror_3791</name>
</gene>
<evidence type="ECO:0000256" key="1">
    <source>
        <dbReference type="SAM" id="MobiDB-lite"/>
    </source>
</evidence>
<comment type="caution">
    <text evidence="3">The sequence shown here is derived from an EMBL/GenBank/DDBJ whole genome shotgun (WGS) entry which is preliminary data.</text>
</comment>
<feature type="transmembrane region" description="Helical" evidence="2">
    <location>
        <begin position="193"/>
        <end position="217"/>
    </location>
</feature>
<feature type="transmembrane region" description="Helical" evidence="2">
    <location>
        <begin position="20"/>
        <end position="41"/>
    </location>
</feature>
<keyword evidence="2" id="KW-0472">Membrane</keyword>
<dbReference type="OrthoDB" id="3250682at2759"/>
<protein>
    <submittedName>
        <fullName evidence="3">Uncharacterized protein</fullName>
    </submittedName>
</protein>
<keyword evidence="2" id="KW-1133">Transmembrane helix</keyword>
<dbReference type="HOGENOM" id="CLU_044614_2_0_1"/>
<accession>V2WRR7</accession>
<dbReference type="Proteomes" id="UP000017559">
    <property type="component" value="Unassembled WGS sequence"/>
</dbReference>
<feature type="transmembrane region" description="Helical" evidence="2">
    <location>
        <begin position="62"/>
        <end position="84"/>
    </location>
</feature>
<feature type="transmembrane region" description="Helical" evidence="2">
    <location>
        <begin position="269"/>
        <end position="290"/>
    </location>
</feature>
<sequence length="351" mass="38980">MSSPVPEELAQFVSVTQVIVFPIATLSVMYFVHGFYVLLFGTCIYMLRSHQDHTGERLNGNLYLSLTAILFILCTVFVVDYTIATVHPNLIFFTAAKTGNYKPLVDFLMFDIENIATHAIEQLISVLVNVTAECMLIHRCYAIWSFRKRVVLPLIAASFITNALGIVCAITLIIGTTESNYAAFRVSQVTNGVYNICSAIVNGMLTLLTAGRIWWIHRQVRAHGTFSSDTFVQAVSKIILESGMIYPFFTVVALIVTNTSTPSILPFDFFPLTVLSAGIAPTLIMIRARLGKNVESLQDMISDIRFTSQESPREVTTRSRPQVYPVSMEPAETGGSEEQVINRKEAQDIAV</sequence>
<feature type="compositionally biased region" description="Basic and acidic residues" evidence="1">
    <location>
        <begin position="340"/>
        <end position="351"/>
    </location>
</feature>
<keyword evidence="4" id="KW-1185">Reference proteome</keyword>
<reference evidence="3 4" key="1">
    <citation type="journal article" date="2014" name="BMC Genomics">
        <title>Genome and secretome analysis of the hemibiotrophic fungal pathogen, Moniliophthora roreri, which causes frosty pod rot disease of cacao: mechanisms of the biotrophic and necrotrophic phases.</title>
        <authorList>
            <person name="Meinhardt L.W."/>
            <person name="Costa G.G.L."/>
            <person name="Thomazella D.P.T."/>
            <person name="Teixeira P.J.P.L."/>
            <person name="Carazzolle M.F."/>
            <person name="Schuster S.C."/>
            <person name="Carlson J.E."/>
            <person name="Guiltinan M.J."/>
            <person name="Mieczkowski P."/>
            <person name="Farmer A."/>
            <person name="Ramaraj T."/>
            <person name="Crozier J."/>
            <person name="Davis R.E."/>
            <person name="Shao J."/>
            <person name="Melnick R.L."/>
            <person name="Pereira G.A.G."/>
            <person name="Bailey B.A."/>
        </authorList>
    </citation>
    <scope>NUCLEOTIDE SEQUENCE [LARGE SCALE GENOMIC DNA]</scope>
    <source>
        <strain evidence="3 4">MCA 2997</strain>
    </source>
</reference>
<organism evidence="3 4">
    <name type="scientific">Moniliophthora roreri (strain MCA 2997)</name>
    <name type="common">Cocoa frosty pod rot fungus</name>
    <name type="synonym">Crinipellis roreri</name>
    <dbReference type="NCBI Taxonomy" id="1381753"/>
    <lineage>
        <taxon>Eukaryota</taxon>
        <taxon>Fungi</taxon>
        <taxon>Dikarya</taxon>
        <taxon>Basidiomycota</taxon>
        <taxon>Agaricomycotina</taxon>
        <taxon>Agaricomycetes</taxon>
        <taxon>Agaricomycetidae</taxon>
        <taxon>Agaricales</taxon>
        <taxon>Marasmiineae</taxon>
        <taxon>Marasmiaceae</taxon>
        <taxon>Moniliophthora</taxon>
    </lineage>
</organism>
<dbReference type="STRING" id="1381753.V2WRR7"/>
<dbReference type="AlphaFoldDB" id="V2WRR7"/>
<evidence type="ECO:0000313" key="4">
    <source>
        <dbReference type="Proteomes" id="UP000017559"/>
    </source>
</evidence>